<comment type="caution">
    <text evidence="1">The sequence shown here is derived from an EMBL/GenBank/DDBJ whole genome shotgun (WGS) entry which is preliminary data.</text>
</comment>
<proteinExistence type="predicted"/>
<name>A0ACC9CYJ6_9FIRM</name>
<dbReference type="Proteomes" id="UP000220959">
    <property type="component" value="Unassembled WGS sequence"/>
</dbReference>
<reference evidence="1 2" key="1">
    <citation type="journal article" date="2017" name="Front. Microbiol.">
        <title>New Insights into the Diversity of the Genus Faecalibacterium.</title>
        <authorList>
            <person name="Benevides L."/>
            <person name="Burman S."/>
            <person name="Martin R."/>
            <person name="Robert V."/>
            <person name="Thomas M."/>
            <person name="Miquel S."/>
            <person name="Chain F."/>
            <person name="Sokol H."/>
            <person name="Bermudez-Humaran L.G."/>
            <person name="Morrison M."/>
            <person name="Langella P."/>
            <person name="Azevedo V.A."/>
            <person name="Chatel J.M."/>
            <person name="Soares S."/>
        </authorList>
    </citation>
    <scope>NUCLEOTIDE SEQUENCE [LARGE SCALE GENOMIC DNA]</scope>
    <source>
        <strain evidence="2">CNCM I-4541</strain>
    </source>
</reference>
<gene>
    <name evidence="1" type="ORF">CGS49_12795</name>
</gene>
<dbReference type="EMBL" id="NMTR01000021">
    <property type="protein sequence ID" value="PDX60836.1"/>
    <property type="molecule type" value="Genomic_DNA"/>
</dbReference>
<evidence type="ECO:0000313" key="1">
    <source>
        <dbReference type="EMBL" id="PDX60836.1"/>
    </source>
</evidence>
<sequence length="260" mass="28156">MNILDQLAAHARQRVETAKQQLPPAEVKRQALALPMGGFRFEKALAKPGLAFICECKKASPSKGLIAPDFPYLQIAKEYQAAGADAISVLTEPKWFLGSDTYLKEIASAVSTPCLRKDFTVDEYMIYEAKLLGASAVLLICAILDDAQLKEYLAICDTLGLSALVEAHDDAEVERALKAGARILGVNNRNLKDFTVDTANSRRLRARIPKDVLFVSESGVKTAEDVAQLAAIGADAVLIGETLMRAPDKTAKLQELKGLL</sequence>
<accession>A0ACC9CYJ6</accession>
<evidence type="ECO:0000313" key="2">
    <source>
        <dbReference type="Proteomes" id="UP000220959"/>
    </source>
</evidence>
<keyword evidence="2" id="KW-1185">Reference proteome</keyword>
<protein>
    <submittedName>
        <fullName evidence="1">Indole-3-glycerol phosphate synthase</fullName>
    </submittedName>
</protein>
<organism evidence="1 2">
    <name type="scientific">Faecalibacterium langellae</name>
    <dbReference type="NCBI Taxonomy" id="3435293"/>
    <lineage>
        <taxon>Bacteria</taxon>
        <taxon>Bacillati</taxon>
        <taxon>Bacillota</taxon>
        <taxon>Clostridia</taxon>
        <taxon>Eubacteriales</taxon>
        <taxon>Oscillospiraceae</taxon>
        <taxon>Faecalibacterium</taxon>
    </lineage>
</organism>